<evidence type="ECO:0000313" key="2">
    <source>
        <dbReference type="EMBL" id="PWN26406.1"/>
    </source>
</evidence>
<feature type="region of interest" description="Disordered" evidence="1">
    <location>
        <begin position="245"/>
        <end position="335"/>
    </location>
</feature>
<feature type="compositionally biased region" description="Gly residues" evidence="1">
    <location>
        <begin position="670"/>
        <end position="683"/>
    </location>
</feature>
<dbReference type="AlphaFoldDB" id="A0A316UM87"/>
<sequence length="955" mass="99967">MDPSAATMASRPAPPAKRNASSGNNKRMSGSPVPASPQPERSPSLSTSASSRSIQETGDTLVGPTSSATLSGPGLGFDVGEGAGADGEADDSMTAAEMERAMAGLTRNDLFTALKRAKEEMDRLDAVVSSQSLEIETLQSSHTDLTTRLNSQENEHSRLNLAVAQREARLDEMRLEQERLEADLFSRVASQDRLKARAEEAERQCRLAEERLIGLGQASDREREYASDQEELLRGQVERLGRENAGLKGEVERLREELEARPDEHEQAALDREQTGDGKLAGEEADAKDTSAVPTTPSSTLSTPQRPRGQASRGHLSPSPRGPRSRSFAAEQDAAESEALVSSLSEEVAQLKKTLASQDAALNEVRSTLLKERSRAQDLEAEKAELESLAYGNTLQHLMRRRDAKDRLDEEEEGEESELDSSAAASTSGQSSGTEEEESSASSAAEQQEEEDDVPDTPVTPKASNISATKASRRKSTGLRSASGRLRRRTSLTEIPESLSQELLQPQPTHTDTSSSLSSSPSQQGDVATMRTELAKLRLENKGLSVYISKILNRILSMEGFEKVLAADYTGSGVGGAAGGWQGSVRAQRTAVAQREWQERNSPQKKKRTSILPAILTSGVGGGGGGGGGERSSSPATGGDDVESDSASTTSAADSAAAKKDRRRQSTGILGFGGSSSSSGGGPSSSSSSIGGAGDQAAVKKKAGRASVDWKSLRMPWSSSSPTATEQPSNLRPFALKTTSTGQPSESTPHSKRNTVTLTSSQGAGAVGDTSLSSLGSPILSQGDTSTLSTLSAHSQSAPSDEDEVERQRARTLLEMQGLKVPEHQLTPVSPATKEGQSMTGASGGATGAGAGGGFGAFFARVLSGTGAAPASTSPQPGVATSSSSSSGGTAHHAGDEEADSSLTRPEDLMGSSSGSGRRRVRPSRRSMTTDGLFKGAVADSSVAGDESYAFRSER</sequence>
<name>A0A316UM87_9BASI</name>
<feature type="compositionally biased region" description="Acidic residues" evidence="1">
    <location>
        <begin position="409"/>
        <end position="419"/>
    </location>
</feature>
<feature type="compositionally biased region" description="Low complexity" evidence="1">
    <location>
        <begin position="645"/>
        <end position="656"/>
    </location>
</feature>
<evidence type="ECO:0000256" key="1">
    <source>
        <dbReference type="SAM" id="MobiDB-lite"/>
    </source>
</evidence>
<accession>A0A316UM87</accession>
<dbReference type="PANTHER" id="PTHR38120">
    <property type="entry name" value="EXPRESSED PROTEIN"/>
    <property type="match status" value="1"/>
</dbReference>
<evidence type="ECO:0000313" key="3">
    <source>
        <dbReference type="Proteomes" id="UP000245884"/>
    </source>
</evidence>
<dbReference type="OrthoDB" id="2121319at2759"/>
<feature type="compositionally biased region" description="Low complexity" evidence="1">
    <location>
        <begin position="880"/>
        <end position="892"/>
    </location>
</feature>
<feature type="compositionally biased region" description="Polar residues" evidence="1">
    <location>
        <begin position="770"/>
        <end position="799"/>
    </location>
</feature>
<organism evidence="2 3">
    <name type="scientific">Jaminaea rosea</name>
    <dbReference type="NCBI Taxonomy" id="1569628"/>
    <lineage>
        <taxon>Eukaryota</taxon>
        <taxon>Fungi</taxon>
        <taxon>Dikarya</taxon>
        <taxon>Basidiomycota</taxon>
        <taxon>Ustilaginomycotina</taxon>
        <taxon>Exobasidiomycetes</taxon>
        <taxon>Microstromatales</taxon>
        <taxon>Microstromatales incertae sedis</taxon>
        <taxon>Jaminaea</taxon>
    </lineage>
</organism>
<feature type="compositionally biased region" description="Polar residues" evidence="1">
    <location>
        <begin position="19"/>
        <end position="28"/>
    </location>
</feature>
<dbReference type="STRING" id="1569628.A0A316UM87"/>
<dbReference type="EMBL" id="KZ819671">
    <property type="protein sequence ID" value="PWN26406.1"/>
    <property type="molecule type" value="Genomic_DNA"/>
</dbReference>
<feature type="region of interest" description="Disordered" evidence="1">
    <location>
        <begin position="1"/>
        <end position="92"/>
    </location>
</feature>
<feature type="region of interest" description="Disordered" evidence="1">
    <location>
        <begin position="383"/>
        <end position="528"/>
    </location>
</feature>
<reference evidence="2 3" key="1">
    <citation type="journal article" date="2018" name="Mol. Biol. Evol.">
        <title>Broad Genomic Sampling Reveals a Smut Pathogenic Ancestry of the Fungal Clade Ustilaginomycotina.</title>
        <authorList>
            <person name="Kijpornyongpan T."/>
            <person name="Mondo S.J."/>
            <person name="Barry K."/>
            <person name="Sandor L."/>
            <person name="Lee J."/>
            <person name="Lipzen A."/>
            <person name="Pangilinan J."/>
            <person name="LaButti K."/>
            <person name="Hainaut M."/>
            <person name="Henrissat B."/>
            <person name="Grigoriev I.V."/>
            <person name="Spatafora J.W."/>
            <person name="Aime M.C."/>
        </authorList>
    </citation>
    <scope>NUCLEOTIDE SEQUENCE [LARGE SCALE GENOMIC DNA]</scope>
    <source>
        <strain evidence="2 3">MCA 5214</strain>
    </source>
</reference>
<feature type="compositionally biased region" description="Polar residues" evidence="1">
    <location>
        <begin position="54"/>
        <end position="70"/>
    </location>
</feature>
<feature type="compositionally biased region" description="Basic and acidic residues" evidence="1">
    <location>
        <begin position="249"/>
        <end position="289"/>
    </location>
</feature>
<protein>
    <submittedName>
        <fullName evidence="2">Uncharacterized protein</fullName>
    </submittedName>
</protein>
<feature type="region of interest" description="Disordered" evidence="1">
    <location>
        <begin position="592"/>
        <end position="850"/>
    </location>
</feature>
<feature type="compositionally biased region" description="Polar residues" evidence="1">
    <location>
        <begin position="717"/>
        <end position="730"/>
    </location>
</feature>
<feature type="region of interest" description="Disordered" evidence="1">
    <location>
        <begin position="867"/>
        <end position="955"/>
    </location>
</feature>
<feature type="compositionally biased region" description="Low complexity" evidence="1">
    <location>
        <begin position="420"/>
        <end position="433"/>
    </location>
</feature>
<proteinExistence type="predicted"/>
<dbReference type="GeneID" id="37031105"/>
<feature type="compositionally biased region" description="Polar residues" evidence="1">
    <location>
        <begin position="498"/>
        <end position="513"/>
    </location>
</feature>
<feature type="compositionally biased region" description="Gly residues" evidence="1">
    <location>
        <begin position="619"/>
        <end position="630"/>
    </location>
</feature>
<feature type="compositionally biased region" description="Polar residues" evidence="1">
    <location>
        <begin position="737"/>
        <end position="763"/>
    </location>
</feature>
<dbReference type="RefSeq" id="XP_025361018.1">
    <property type="nucleotide sequence ID" value="XM_025509282.1"/>
</dbReference>
<keyword evidence="3" id="KW-1185">Reference proteome</keyword>
<dbReference type="Proteomes" id="UP000245884">
    <property type="component" value="Unassembled WGS sequence"/>
</dbReference>
<dbReference type="PANTHER" id="PTHR38120:SF1">
    <property type="entry name" value="M PROTEIN, SEROTYPE 2.1"/>
    <property type="match status" value="1"/>
</dbReference>
<feature type="compositionally biased region" description="Polar residues" evidence="1">
    <location>
        <begin position="827"/>
        <end position="840"/>
    </location>
</feature>
<gene>
    <name evidence="2" type="ORF">BDZ90DRAFT_280448</name>
</gene>
<feature type="compositionally biased region" description="Gly residues" evidence="1">
    <location>
        <begin position="73"/>
        <end position="85"/>
    </location>
</feature>
<feature type="compositionally biased region" description="Low complexity" evidence="1">
    <location>
        <begin position="42"/>
        <end position="53"/>
    </location>
</feature>
<feature type="compositionally biased region" description="Low complexity" evidence="1">
    <location>
        <begin position="290"/>
        <end position="319"/>
    </location>
</feature>